<dbReference type="InterPro" id="IPR036388">
    <property type="entry name" value="WH-like_DNA-bd_sf"/>
</dbReference>
<feature type="domain" description="Disease resistance protein At4g27190-like leucine-rich repeats" evidence="9">
    <location>
        <begin position="876"/>
        <end position="988"/>
    </location>
</feature>
<evidence type="ECO:0000313" key="12">
    <source>
        <dbReference type="Proteomes" id="UP000006729"/>
    </source>
</evidence>
<dbReference type="PRINTS" id="PR00364">
    <property type="entry name" value="DISEASERSIST"/>
</dbReference>
<dbReference type="InterPro" id="IPR001611">
    <property type="entry name" value="Leu-rich_rpt"/>
</dbReference>
<dbReference type="GO" id="GO:0005524">
    <property type="term" value="F:ATP binding"/>
    <property type="evidence" value="ECO:0007669"/>
    <property type="project" value="UniProtKB-KW"/>
</dbReference>
<name>A0A2K1WNC7_POPTR</name>
<dbReference type="EMBL" id="CM009308">
    <property type="protein sequence ID" value="PNS90033.1"/>
    <property type="molecule type" value="Genomic_DNA"/>
</dbReference>
<keyword evidence="12" id="KW-1185">Reference proteome</keyword>
<dbReference type="Gene3D" id="1.10.8.430">
    <property type="entry name" value="Helical domain of apoptotic protease-activating factors"/>
    <property type="match status" value="1"/>
</dbReference>
<feature type="domain" description="Disease resistance protein winged helix" evidence="10">
    <location>
        <begin position="483"/>
        <end position="554"/>
    </location>
</feature>
<keyword evidence="3" id="KW-0677">Repeat</keyword>
<dbReference type="InterPro" id="IPR057135">
    <property type="entry name" value="At4g27190-like_LRR"/>
</dbReference>
<dbReference type="InParanoid" id="A0A2K1WNC7"/>
<keyword evidence="2" id="KW-0433">Leucine-rich repeat</keyword>
<evidence type="ECO:0000256" key="3">
    <source>
        <dbReference type="ARBA" id="ARBA00022737"/>
    </source>
</evidence>
<dbReference type="SUPFAM" id="SSF52540">
    <property type="entry name" value="P-loop containing nucleoside triphosphate hydrolases"/>
    <property type="match status" value="1"/>
</dbReference>
<dbReference type="InterPro" id="IPR002182">
    <property type="entry name" value="NB-ARC"/>
</dbReference>
<sequence>MAQQEAAFFPGELVCWMDSITDKEIESMLGLSSPEELLHYALETVPRTEMVQHLERGSSHGRTSINQADEPQGDSSEPADLLCLGLGRSYDQLCSPPVNNDAMMNEVPSINQADEPQGDSSEPTDLLCLRLGRCYDQLCSPPVNNDAMMTEVQNMVKVRTAPVLRVLEQSNAVHDCLAGDAGRILVGVQASGHGTRSGGRRNLFTFRSGKWHGKHCLAQEPALLEALKTTRETRGDPIPLSATKLVGRAFEENKNVIWSLLMDDKFSTIGIYGMGGVGKTTIVQHIHNELQERRDISHRVFWVTMSRDFSINRLQNLVATCLDLDLSREDDNLRRAVKLLKELPHVVGIPVNLKGCKLIMTTRSEKVCKQMDSQHKIKLKPLCEREAWTLFMKKLGDDKALSLEVEQIAVDVARECAGLPLGIITVARSLRGVDNLHEWKNTLNKLRESKFKDMEDEVFRLLRFSYDQLDDLALQHCILYCALFPEDHIIGRDDLINYLIDEGIMKGMRSSQAAFDEGHTMLNKLENVCLLESAKKMFDDGKYVKMHDLIRDMAIQIQQDNSQFMVKAGVQLKELPDAEEWIENLVRVSLMCNQIEKIPSSHSPSCPNLSTLFLCDNRWLRFISDSFFMQLHGLKILNLSTTSIKKLPDSISDLVTLTTLLLSHCYSLRDVPSLRKLRELKRLDLFCTGLRKMPQGMECLSNLWYLRLGLNGKKEFPSGILPKLSHLQVFVFSAQIKVKGKEIGCLRKLETLECHFEGHSDFVQFLRYQTKSLSKYRILVGLFDVGVFSLMRGTSSRRKIVVLSNLSINGDGDFQVMFPNDIQELEIFKCNDATTLCDISPLIKYATELEILKIWKCSNMESLVLSSRFCSAPLPLPSSNSIFSGLKELYFFNCKSMKKLLPLVLLPNLKNLEHLLVEDCEKMEEIIGTTDEEISSSSSNPITEFILPKLRNLRLIYLPELKSICGAKVICDSLEYITVDTCEKLKRIPFCLLLLENGQPSPPPSLRRIAIYPEEWWDSVVEWQHPNAKDVLRPFVQFQPLRRY</sequence>
<feature type="region of interest" description="Disordered" evidence="7">
    <location>
        <begin position="54"/>
        <end position="80"/>
    </location>
</feature>
<dbReference type="Gene3D" id="3.40.50.300">
    <property type="entry name" value="P-loop containing nucleotide triphosphate hydrolases"/>
    <property type="match status" value="1"/>
</dbReference>
<evidence type="ECO:0000259" key="8">
    <source>
        <dbReference type="Pfam" id="PF00931"/>
    </source>
</evidence>
<evidence type="ECO:0000256" key="4">
    <source>
        <dbReference type="ARBA" id="ARBA00022741"/>
    </source>
</evidence>
<dbReference type="InterPro" id="IPR042197">
    <property type="entry name" value="Apaf_helical"/>
</dbReference>
<dbReference type="Pfam" id="PF23247">
    <property type="entry name" value="LRR_RPS2"/>
    <property type="match status" value="1"/>
</dbReference>
<keyword evidence="4" id="KW-0547">Nucleotide-binding</keyword>
<dbReference type="PANTHER" id="PTHR33463:SF187">
    <property type="entry name" value="AND NB-ARC DOMAIN DISEASE RESISTANCE PROTEIN, PUTATIVE-RELATED"/>
    <property type="match status" value="1"/>
</dbReference>
<dbReference type="InterPro" id="IPR050905">
    <property type="entry name" value="Plant_NBS-LRR"/>
</dbReference>
<evidence type="ECO:0008006" key="13">
    <source>
        <dbReference type="Google" id="ProtNLM"/>
    </source>
</evidence>
<dbReference type="Gene3D" id="1.10.10.10">
    <property type="entry name" value="Winged helix-like DNA-binding domain superfamily/Winged helix DNA-binding domain"/>
    <property type="match status" value="1"/>
</dbReference>
<accession>A0A2K1WNC7</accession>
<dbReference type="Pfam" id="PF00931">
    <property type="entry name" value="NB-ARC"/>
    <property type="match status" value="1"/>
</dbReference>
<dbReference type="InterPro" id="IPR032675">
    <property type="entry name" value="LRR_dom_sf"/>
</dbReference>
<reference evidence="11 12" key="1">
    <citation type="journal article" date="2006" name="Science">
        <title>The genome of black cottonwood, Populus trichocarpa (Torr. &amp; Gray).</title>
        <authorList>
            <person name="Tuskan G.A."/>
            <person name="Difazio S."/>
            <person name="Jansson S."/>
            <person name="Bohlmann J."/>
            <person name="Grigoriev I."/>
            <person name="Hellsten U."/>
            <person name="Putnam N."/>
            <person name="Ralph S."/>
            <person name="Rombauts S."/>
            <person name="Salamov A."/>
            <person name="Schein J."/>
            <person name="Sterck L."/>
            <person name="Aerts A."/>
            <person name="Bhalerao R.R."/>
            <person name="Bhalerao R.P."/>
            <person name="Blaudez D."/>
            <person name="Boerjan W."/>
            <person name="Brun A."/>
            <person name="Brunner A."/>
            <person name="Busov V."/>
            <person name="Campbell M."/>
            <person name="Carlson J."/>
            <person name="Chalot M."/>
            <person name="Chapman J."/>
            <person name="Chen G.L."/>
            <person name="Cooper D."/>
            <person name="Coutinho P.M."/>
            <person name="Couturier J."/>
            <person name="Covert S."/>
            <person name="Cronk Q."/>
            <person name="Cunningham R."/>
            <person name="Davis J."/>
            <person name="Degroeve S."/>
            <person name="Dejardin A."/>
            <person name="Depamphilis C."/>
            <person name="Detter J."/>
            <person name="Dirks B."/>
            <person name="Dubchak I."/>
            <person name="Duplessis S."/>
            <person name="Ehlting J."/>
            <person name="Ellis B."/>
            <person name="Gendler K."/>
            <person name="Goodstein D."/>
            <person name="Gribskov M."/>
            <person name="Grimwood J."/>
            <person name="Groover A."/>
            <person name="Gunter L."/>
            <person name="Hamberger B."/>
            <person name="Heinze B."/>
            <person name="Helariutta Y."/>
            <person name="Henrissat B."/>
            <person name="Holligan D."/>
            <person name="Holt R."/>
            <person name="Huang W."/>
            <person name="Islam-Faridi N."/>
            <person name="Jones S."/>
            <person name="Jones-Rhoades M."/>
            <person name="Jorgensen R."/>
            <person name="Joshi C."/>
            <person name="Kangasjarvi J."/>
            <person name="Karlsson J."/>
            <person name="Kelleher C."/>
            <person name="Kirkpatrick R."/>
            <person name="Kirst M."/>
            <person name="Kohler A."/>
            <person name="Kalluri U."/>
            <person name="Larimer F."/>
            <person name="Leebens-Mack J."/>
            <person name="Leple J.C."/>
            <person name="Locascio P."/>
            <person name="Lou Y."/>
            <person name="Lucas S."/>
            <person name="Martin F."/>
            <person name="Montanini B."/>
            <person name="Napoli C."/>
            <person name="Nelson D.R."/>
            <person name="Nelson C."/>
            <person name="Nieminen K."/>
            <person name="Nilsson O."/>
            <person name="Pereda V."/>
            <person name="Peter G."/>
            <person name="Philippe R."/>
            <person name="Pilate G."/>
            <person name="Poliakov A."/>
            <person name="Razumovskaya J."/>
            <person name="Richardson P."/>
            <person name="Rinaldi C."/>
            <person name="Ritland K."/>
            <person name="Rouze P."/>
            <person name="Ryaboy D."/>
            <person name="Schmutz J."/>
            <person name="Schrader J."/>
            <person name="Segerman B."/>
            <person name="Shin H."/>
            <person name="Siddiqui A."/>
            <person name="Sterky F."/>
            <person name="Terry A."/>
            <person name="Tsai C.J."/>
            <person name="Uberbacher E."/>
            <person name="Unneberg P."/>
            <person name="Vahala J."/>
            <person name="Wall K."/>
            <person name="Wessler S."/>
            <person name="Yang G."/>
            <person name="Yin T."/>
            <person name="Douglas C."/>
            <person name="Marra M."/>
            <person name="Sandberg G."/>
            <person name="Van de Peer Y."/>
            <person name="Rokhsar D."/>
        </authorList>
    </citation>
    <scope>NUCLEOTIDE SEQUENCE [LARGE SCALE GENOMIC DNA]</scope>
    <source>
        <strain evidence="12">cv. Nisqually</strain>
    </source>
</reference>
<feature type="domain" description="NB-ARC" evidence="8">
    <location>
        <begin position="251"/>
        <end position="398"/>
    </location>
</feature>
<dbReference type="AlphaFoldDB" id="A0A2K1WNC7"/>
<comment type="similarity">
    <text evidence="1">Belongs to the disease resistance NB-LRR family.</text>
</comment>
<dbReference type="InterPro" id="IPR058922">
    <property type="entry name" value="WHD_DRP"/>
</dbReference>
<gene>
    <name evidence="11" type="ORF">POPTR_019G022800</name>
</gene>
<keyword evidence="5" id="KW-0611">Plant defense</keyword>
<dbReference type="GO" id="GO:0043531">
    <property type="term" value="F:ADP binding"/>
    <property type="evidence" value="ECO:0007669"/>
    <property type="project" value="InterPro"/>
</dbReference>
<evidence type="ECO:0000256" key="2">
    <source>
        <dbReference type="ARBA" id="ARBA00022614"/>
    </source>
</evidence>
<evidence type="ECO:0000259" key="9">
    <source>
        <dbReference type="Pfam" id="PF23247"/>
    </source>
</evidence>
<evidence type="ECO:0000256" key="6">
    <source>
        <dbReference type="ARBA" id="ARBA00022840"/>
    </source>
</evidence>
<dbReference type="SUPFAM" id="SSF52058">
    <property type="entry name" value="L domain-like"/>
    <property type="match status" value="1"/>
</dbReference>
<dbReference type="FunFam" id="1.10.10.10:FF:000322">
    <property type="entry name" value="Probable disease resistance protein At1g63360"/>
    <property type="match status" value="1"/>
</dbReference>
<dbReference type="Proteomes" id="UP000006729">
    <property type="component" value="Chromosome 19"/>
</dbReference>
<dbReference type="InterPro" id="IPR027417">
    <property type="entry name" value="P-loop_NTPase"/>
</dbReference>
<evidence type="ECO:0000259" key="10">
    <source>
        <dbReference type="Pfam" id="PF23559"/>
    </source>
</evidence>
<keyword evidence="6" id="KW-0067">ATP-binding</keyword>
<proteinExistence type="inferred from homology"/>
<dbReference type="PANTHER" id="PTHR33463">
    <property type="entry name" value="NB-ARC DOMAIN-CONTAINING PROTEIN-RELATED"/>
    <property type="match status" value="1"/>
</dbReference>
<evidence type="ECO:0000256" key="7">
    <source>
        <dbReference type="SAM" id="MobiDB-lite"/>
    </source>
</evidence>
<dbReference type="GO" id="GO:0098542">
    <property type="term" value="P:defense response to other organism"/>
    <property type="evidence" value="ECO:0000318"/>
    <property type="project" value="GO_Central"/>
</dbReference>
<dbReference type="Pfam" id="PF13855">
    <property type="entry name" value="LRR_8"/>
    <property type="match status" value="1"/>
</dbReference>
<protein>
    <recommendedName>
        <fullName evidence="13">NB-ARC domain-containing protein</fullName>
    </recommendedName>
</protein>
<evidence type="ECO:0000313" key="11">
    <source>
        <dbReference type="EMBL" id="PNS90033.1"/>
    </source>
</evidence>
<organism evidence="11 12">
    <name type="scientific">Populus trichocarpa</name>
    <name type="common">Western balsam poplar</name>
    <name type="synonym">Populus balsamifera subsp. trichocarpa</name>
    <dbReference type="NCBI Taxonomy" id="3694"/>
    <lineage>
        <taxon>Eukaryota</taxon>
        <taxon>Viridiplantae</taxon>
        <taxon>Streptophyta</taxon>
        <taxon>Embryophyta</taxon>
        <taxon>Tracheophyta</taxon>
        <taxon>Spermatophyta</taxon>
        <taxon>Magnoliopsida</taxon>
        <taxon>eudicotyledons</taxon>
        <taxon>Gunneridae</taxon>
        <taxon>Pentapetalae</taxon>
        <taxon>rosids</taxon>
        <taxon>fabids</taxon>
        <taxon>Malpighiales</taxon>
        <taxon>Salicaceae</taxon>
        <taxon>Saliceae</taxon>
        <taxon>Populus</taxon>
    </lineage>
</organism>
<dbReference type="Gene3D" id="3.80.10.10">
    <property type="entry name" value="Ribonuclease Inhibitor"/>
    <property type="match status" value="2"/>
</dbReference>
<evidence type="ECO:0000256" key="1">
    <source>
        <dbReference type="ARBA" id="ARBA00008894"/>
    </source>
</evidence>
<dbReference type="Pfam" id="PF23559">
    <property type="entry name" value="WHD_DRP"/>
    <property type="match status" value="1"/>
</dbReference>
<feature type="compositionally biased region" description="Polar residues" evidence="7">
    <location>
        <begin position="60"/>
        <end position="75"/>
    </location>
</feature>
<evidence type="ECO:0000256" key="5">
    <source>
        <dbReference type="ARBA" id="ARBA00022821"/>
    </source>
</evidence>